<keyword evidence="14" id="KW-1185">Reference proteome</keyword>
<dbReference type="Pfam" id="PF00005">
    <property type="entry name" value="ABC_tran"/>
    <property type="match status" value="1"/>
</dbReference>
<dbReference type="CDD" id="cd03244">
    <property type="entry name" value="ABCC_MRP_domain2"/>
    <property type="match status" value="1"/>
</dbReference>
<dbReference type="InterPro" id="IPR036640">
    <property type="entry name" value="ABC1_TM_sf"/>
</dbReference>
<dbReference type="PROSITE" id="PS00211">
    <property type="entry name" value="ABC_TRANSPORTER_1"/>
    <property type="match status" value="1"/>
</dbReference>
<protein>
    <recommendedName>
        <fullName evidence="3">ABC-type xenobiotic transporter</fullName>
        <ecNumber evidence="3">7.6.2.2</ecNumber>
    </recommendedName>
</protein>
<reference evidence="13" key="1">
    <citation type="submission" date="2023-07" db="EMBL/GenBank/DDBJ databases">
        <title>draft genome sequence of fig (Ficus carica).</title>
        <authorList>
            <person name="Takahashi T."/>
            <person name="Nishimura K."/>
        </authorList>
    </citation>
    <scope>NUCLEOTIDE SEQUENCE</scope>
</reference>
<dbReference type="InterPro" id="IPR017871">
    <property type="entry name" value="ABC_transporter-like_CS"/>
</dbReference>
<evidence type="ECO:0000256" key="5">
    <source>
        <dbReference type="ARBA" id="ARBA00022692"/>
    </source>
</evidence>
<evidence type="ECO:0000313" key="14">
    <source>
        <dbReference type="Proteomes" id="UP001187192"/>
    </source>
</evidence>
<evidence type="ECO:0000259" key="12">
    <source>
        <dbReference type="PROSITE" id="PS50929"/>
    </source>
</evidence>
<dbReference type="GO" id="GO:0008559">
    <property type="term" value="F:ABC-type xenobiotic transporter activity"/>
    <property type="evidence" value="ECO:0007669"/>
    <property type="project" value="UniProtKB-EC"/>
</dbReference>
<comment type="caution">
    <text evidence="13">The sequence shown here is derived from an EMBL/GenBank/DDBJ whole genome shotgun (WGS) entry which is preliminary data.</text>
</comment>
<dbReference type="PROSITE" id="PS50929">
    <property type="entry name" value="ABC_TM1F"/>
    <property type="match status" value="1"/>
</dbReference>
<proteinExistence type="inferred from homology"/>
<dbReference type="EMBL" id="BTGU01000052">
    <property type="protein sequence ID" value="GMN54601.1"/>
    <property type="molecule type" value="Genomic_DNA"/>
</dbReference>
<keyword evidence="6" id="KW-0547">Nucleotide-binding</keyword>
<dbReference type="GO" id="GO:0016887">
    <property type="term" value="F:ATP hydrolysis activity"/>
    <property type="evidence" value="ECO:0007669"/>
    <property type="project" value="InterPro"/>
</dbReference>
<evidence type="ECO:0000256" key="8">
    <source>
        <dbReference type="ARBA" id="ARBA00022989"/>
    </source>
</evidence>
<dbReference type="Gene3D" id="1.20.1560.10">
    <property type="entry name" value="ABC transporter type 1, transmembrane domain"/>
    <property type="match status" value="1"/>
</dbReference>
<feature type="domain" description="ABC transmembrane type-1" evidence="12">
    <location>
        <begin position="1"/>
        <end position="91"/>
    </location>
</feature>
<evidence type="ECO:0000256" key="10">
    <source>
        <dbReference type="ARBA" id="ARBA00034018"/>
    </source>
</evidence>
<keyword evidence="5" id="KW-0812">Transmembrane</keyword>
<dbReference type="InterPro" id="IPR027417">
    <property type="entry name" value="P-loop_NTPase"/>
</dbReference>
<dbReference type="EC" id="7.6.2.2" evidence="3"/>
<dbReference type="InterPro" id="IPR003593">
    <property type="entry name" value="AAA+_ATPase"/>
</dbReference>
<name>A0AA88AX84_FICCA</name>
<accession>A0AA88AX84</accession>
<evidence type="ECO:0000256" key="9">
    <source>
        <dbReference type="ARBA" id="ARBA00023136"/>
    </source>
</evidence>
<dbReference type="SMART" id="SM00382">
    <property type="entry name" value="AAA"/>
    <property type="match status" value="1"/>
</dbReference>
<dbReference type="SUPFAM" id="SSF90123">
    <property type="entry name" value="ABC transporter transmembrane region"/>
    <property type="match status" value="1"/>
</dbReference>
<evidence type="ECO:0000256" key="2">
    <source>
        <dbReference type="ARBA" id="ARBA00009726"/>
    </source>
</evidence>
<evidence type="ECO:0000256" key="6">
    <source>
        <dbReference type="ARBA" id="ARBA00022741"/>
    </source>
</evidence>
<dbReference type="InterPro" id="IPR050173">
    <property type="entry name" value="ABC_transporter_C-like"/>
</dbReference>
<keyword evidence="9" id="KW-0472">Membrane</keyword>
<evidence type="ECO:0000259" key="11">
    <source>
        <dbReference type="PROSITE" id="PS50893"/>
    </source>
</evidence>
<dbReference type="PANTHER" id="PTHR24223:SF375">
    <property type="entry name" value="ABC TRANSPORTER C FAMILY MEMBER 11-RELATED"/>
    <property type="match status" value="1"/>
</dbReference>
<dbReference type="GO" id="GO:0005524">
    <property type="term" value="F:ATP binding"/>
    <property type="evidence" value="ECO:0007669"/>
    <property type="project" value="UniProtKB-KW"/>
</dbReference>
<dbReference type="Proteomes" id="UP001187192">
    <property type="component" value="Unassembled WGS sequence"/>
</dbReference>
<feature type="domain" description="ABC transporter" evidence="11">
    <location>
        <begin position="168"/>
        <end position="402"/>
    </location>
</feature>
<dbReference type="SUPFAM" id="SSF52540">
    <property type="entry name" value="P-loop containing nucleoside triphosphate hydrolases"/>
    <property type="match status" value="1"/>
</dbReference>
<comment type="catalytic activity">
    <reaction evidence="10">
        <text>ATP + H2O + xenobioticSide 1 = ADP + phosphate + xenobioticSide 2.</text>
        <dbReference type="EC" id="7.6.2.2"/>
    </reaction>
</comment>
<sequence length="553" mass="61972">MCVQRMAREVKRISSITRSPIYAQFGEALNGLSSIRAYKAHDRMVSISGKSVDNNIRFALTKLSLSCWLSIRLETLGGLMIWLIASFAILQNGRADKQVEFASTMGLLLSYTLDITNLFNDVLRQASKSENSLNSVERVGTYIDLLHEAPQIIESNRPPLGWPSSGTIEFEGVVLRYRPGLPPVLHGLSFEISSSEKVGIVGRTGAGKSSMLNALFRIVEIEKGRILIDSCDISQFGLSDLRRVLSIIPQSPVLFSGTVRFNLDPFGEHNDSDLWEALERAHLKDVIRRNPLGLDAKVLEGGENFSVGQRQLISLARALLRRSKILVLDEATSAVDVATDALIQKTIRDEFKSCTMLIIAHRLNTIIDSDRILALDAGQVLEYDSPEKLLLNNESGFSRMVMSTGPANSEYLCSLVLRDKHDKIDSEEALQLVGQRRRMALSRWSVAAEHALALSLAASRNELQLSNVDEKNNILMKTKDAVITLQGVLEGKHDRNINETLNHFRVPMDRWWSSLYKIVEGLALMSKLSQNRLRRLEDNFDETSIDWVDEHEF</sequence>
<dbReference type="PANTHER" id="PTHR24223">
    <property type="entry name" value="ATP-BINDING CASSETTE SUB-FAMILY C"/>
    <property type="match status" value="1"/>
</dbReference>
<dbReference type="AlphaFoldDB" id="A0AA88AX84"/>
<keyword evidence="4" id="KW-0813">Transport</keyword>
<dbReference type="FunFam" id="3.40.50.300:FF:000163">
    <property type="entry name" value="Multidrug resistance-associated protein member 4"/>
    <property type="match status" value="1"/>
</dbReference>
<comment type="similarity">
    <text evidence="2">Belongs to the ABC transporter superfamily. ABCC family. Conjugate transporter (TC 3.A.1.208) subfamily.</text>
</comment>
<dbReference type="InterPro" id="IPR011527">
    <property type="entry name" value="ABC1_TM_dom"/>
</dbReference>
<organism evidence="13 14">
    <name type="scientific">Ficus carica</name>
    <name type="common">Common fig</name>
    <dbReference type="NCBI Taxonomy" id="3494"/>
    <lineage>
        <taxon>Eukaryota</taxon>
        <taxon>Viridiplantae</taxon>
        <taxon>Streptophyta</taxon>
        <taxon>Embryophyta</taxon>
        <taxon>Tracheophyta</taxon>
        <taxon>Spermatophyta</taxon>
        <taxon>Magnoliopsida</taxon>
        <taxon>eudicotyledons</taxon>
        <taxon>Gunneridae</taxon>
        <taxon>Pentapetalae</taxon>
        <taxon>rosids</taxon>
        <taxon>fabids</taxon>
        <taxon>Rosales</taxon>
        <taxon>Moraceae</taxon>
        <taxon>Ficeae</taxon>
        <taxon>Ficus</taxon>
    </lineage>
</organism>
<comment type="subcellular location">
    <subcellularLocation>
        <location evidence="1">Membrane</location>
        <topology evidence="1">Multi-pass membrane protein</topology>
    </subcellularLocation>
</comment>
<evidence type="ECO:0000256" key="3">
    <source>
        <dbReference type="ARBA" id="ARBA00012191"/>
    </source>
</evidence>
<dbReference type="InterPro" id="IPR003439">
    <property type="entry name" value="ABC_transporter-like_ATP-bd"/>
</dbReference>
<evidence type="ECO:0000256" key="4">
    <source>
        <dbReference type="ARBA" id="ARBA00022448"/>
    </source>
</evidence>
<dbReference type="Gene3D" id="3.40.50.300">
    <property type="entry name" value="P-loop containing nucleotide triphosphate hydrolases"/>
    <property type="match status" value="1"/>
</dbReference>
<dbReference type="PROSITE" id="PS50893">
    <property type="entry name" value="ABC_TRANSPORTER_2"/>
    <property type="match status" value="1"/>
</dbReference>
<evidence type="ECO:0000256" key="1">
    <source>
        <dbReference type="ARBA" id="ARBA00004141"/>
    </source>
</evidence>
<keyword evidence="8" id="KW-1133">Transmembrane helix</keyword>
<evidence type="ECO:0000256" key="7">
    <source>
        <dbReference type="ARBA" id="ARBA00022840"/>
    </source>
</evidence>
<dbReference type="GO" id="GO:0016020">
    <property type="term" value="C:membrane"/>
    <property type="evidence" value="ECO:0007669"/>
    <property type="project" value="UniProtKB-SubCell"/>
</dbReference>
<evidence type="ECO:0000313" key="13">
    <source>
        <dbReference type="EMBL" id="GMN54601.1"/>
    </source>
</evidence>
<gene>
    <name evidence="13" type="ORF">TIFTF001_023724</name>
</gene>
<keyword evidence="7" id="KW-0067">ATP-binding</keyword>